<reference evidence="2 3" key="1">
    <citation type="submission" date="2020-02" db="EMBL/GenBank/DDBJ databases">
        <authorList>
            <person name="Ferguson B K."/>
        </authorList>
    </citation>
    <scope>NUCLEOTIDE SEQUENCE [LARGE SCALE GENOMIC DNA]</scope>
</reference>
<dbReference type="InterPro" id="IPR039719">
    <property type="entry name" value="FBXO28"/>
</dbReference>
<dbReference type="InterPro" id="IPR036047">
    <property type="entry name" value="F-box-like_dom_sf"/>
</dbReference>
<name>A0A6H5GQP6_9HEMI</name>
<dbReference type="EMBL" id="CADCXU010016601">
    <property type="protein sequence ID" value="CAB0005763.1"/>
    <property type="molecule type" value="Genomic_DNA"/>
</dbReference>
<dbReference type="AlphaFoldDB" id="A0A6H5GQP6"/>
<gene>
    <name evidence="2" type="ORF">NTEN_LOCUS11240</name>
</gene>
<dbReference type="GO" id="GO:0000209">
    <property type="term" value="P:protein polyubiquitination"/>
    <property type="evidence" value="ECO:0007669"/>
    <property type="project" value="TreeGrafter"/>
</dbReference>
<organism evidence="2 3">
    <name type="scientific">Nesidiocoris tenuis</name>
    <dbReference type="NCBI Taxonomy" id="355587"/>
    <lineage>
        <taxon>Eukaryota</taxon>
        <taxon>Metazoa</taxon>
        <taxon>Ecdysozoa</taxon>
        <taxon>Arthropoda</taxon>
        <taxon>Hexapoda</taxon>
        <taxon>Insecta</taxon>
        <taxon>Pterygota</taxon>
        <taxon>Neoptera</taxon>
        <taxon>Paraneoptera</taxon>
        <taxon>Hemiptera</taxon>
        <taxon>Heteroptera</taxon>
        <taxon>Panheteroptera</taxon>
        <taxon>Cimicomorpha</taxon>
        <taxon>Miridae</taxon>
        <taxon>Dicyphina</taxon>
        <taxon>Nesidiocoris</taxon>
    </lineage>
</organism>
<dbReference type="InterPro" id="IPR001810">
    <property type="entry name" value="F-box_dom"/>
</dbReference>
<feature type="domain" description="F-box" evidence="1">
    <location>
        <begin position="3"/>
        <end position="51"/>
    </location>
</feature>
<dbReference type="OrthoDB" id="5860767at2759"/>
<feature type="non-terminal residue" evidence="2">
    <location>
        <position position="386"/>
    </location>
</feature>
<evidence type="ECO:0000259" key="1">
    <source>
        <dbReference type="PROSITE" id="PS50181"/>
    </source>
</evidence>
<evidence type="ECO:0000313" key="2">
    <source>
        <dbReference type="EMBL" id="CAB0005763.1"/>
    </source>
</evidence>
<sequence>MSAINLADMPEVVLEHIFSFLTYDNIAQNRIVSRKFNTLGAKMLNKGYYMADRYHEKTLKAIKAKLPRRESERRVHPLARQCDILIAIETRLSMLAMTFSKWIDANVCCFIPGKVIDEIMRVLRCVANNPCPPRAHEILQELRDISSMAMEHFDERILPILKSNIRVPPYFNLAEPLTCATAPSRTASLGFVRYKPRSACLQQAERHTSVSTLELSEQKTIAEDRHGWCHSAGRKLIQTTCSCSQYSTQYIPSLWRGLERVWSLRRHYKHCKNVNLRLRQAPTLTLLEQALSRCHFIMHAGMYYSLPYVCKVCRITAVTNRSLFVTGLSRYGHDLPSVAEIIVLASRWKWHFPGHSMLTSRATQFLKSKKVSNDTLKNEGTGEMLK</sequence>
<evidence type="ECO:0000313" key="3">
    <source>
        <dbReference type="Proteomes" id="UP000479000"/>
    </source>
</evidence>
<proteinExistence type="predicted"/>
<keyword evidence="3" id="KW-1185">Reference proteome</keyword>
<accession>A0A6H5GQP6</accession>
<dbReference type="Proteomes" id="UP000479000">
    <property type="component" value="Unassembled WGS sequence"/>
</dbReference>
<dbReference type="PANTHER" id="PTHR13252:SF9">
    <property type="entry name" value="F-BOX ONLY PROTEIN 28"/>
    <property type="match status" value="1"/>
</dbReference>
<dbReference type="SUPFAM" id="SSF81383">
    <property type="entry name" value="F-box domain"/>
    <property type="match status" value="1"/>
</dbReference>
<dbReference type="PROSITE" id="PS50181">
    <property type="entry name" value="FBOX"/>
    <property type="match status" value="1"/>
</dbReference>
<protein>
    <recommendedName>
        <fullName evidence="1">F-box domain-containing protein</fullName>
    </recommendedName>
</protein>
<dbReference type="PANTHER" id="PTHR13252">
    <property type="entry name" value="F-BOX ONLY PROTEIN 28"/>
    <property type="match status" value="1"/>
</dbReference>